<keyword evidence="3" id="KW-1185">Reference proteome</keyword>
<keyword evidence="1" id="KW-0812">Transmembrane</keyword>
<evidence type="ECO:0000313" key="2">
    <source>
        <dbReference type="EMBL" id="MPC43659.1"/>
    </source>
</evidence>
<dbReference type="Proteomes" id="UP000324222">
    <property type="component" value="Unassembled WGS sequence"/>
</dbReference>
<protein>
    <submittedName>
        <fullName evidence="2">Uncharacterized protein</fullName>
    </submittedName>
</protein>
<dbReference type="OrthoDB" id="6380490at2759"/>
<comment type="caution">
    <text evidence="2">The sequence shown here is derived from an EMBL/GenBank/DDBJ whole genome shotgun (WGS) entry which is preliminary data.</text>
</comment>
<evidence type="ECO:0000256" key="1">
    <source>
        <dbReference type="SAM" id="Phobius"/>
    </source>
</evidence>
<keyword evidence="1" id="KW-0472">Membrane</keyword>
<feature type="transmembrane region" description="Helical" evidence="1">
    <location>
        <begin position="61"/>
        <end position="80"/>
    </location>
</feature>
<keyword evidence="1" id="KW-1133">Transmembrane helix</keyword>
<sequence length="137" mass="15785">MFYRMMYCDRGYCYAPLHGTPRSVCRLVPTQFRERLTAYASAQQSACLLCLTGYPVLHSQLVFPIGLTVGLFATVMRFMVTGPLKFMWDSSIYAYCKDFWWRDLIFVDNFYFDKPLALESDLDVCTGGRGLRVLLSP</sequence>
<evidence type="ECO:0000313" key="3">
    <source>
        <dbReference type="Proteomes" id="UP000324222"/>
    </source>
</evidence>
<dbReference type="AlphaFoldDB" id="A0A5B7FEM3"/>
<proteinExistence type="predicted"/>
<organism evidence="2 3">
    <name type="scientific">Portunus trituberculatus</name>
    <name type="common">Swimming crab</name>
    <name type="synonym">Neptunus trituberculatus</name>
    <dbReference type="NCBI Taxonomy" id="210409"/>
    <lineage>
        <taxon>Eukaryota</taxon>
        <taxon>Metazoa</taxon>
        <taxon>Ecdysozoa</taxon>
        <taxon>Arthropoda</taxon>
        <taxon>Crustacea</taxon>
        <taxon>Multicrustacea</taxon>
        <taxon>Malacostraca</taxon>
        <taxon>Eumalacostraca</taxon>
        <taxon>Eucarida</taxon>
        <taxon>Decapoda</taxon>
        <taxon>Pleocyemata</taxon>
        <taxon>Brachyura</taxon>
        <taxon>Eubrachyura</taxon>
        <taxon>Portunoidea</taxon>
        <taxon>Portunidae</taxon>
        <taxon>Portuninae</taxon>
        <taxon>Portunus</taxon>
    </lineage>
</organism>
<accession>A0A5B7FEM3</accession>
<dbReference type="EMBL" id="VSRR010005933">
    <property type="protein sequence ID" value="MPC43659.1"/>
    <property type="molecule type" value="Genomic_DNA"/>
</dbReference>
<name>A0A5B7FEM3_PORTR</name>
<gene>
    <name evidence="2" type="ORF">E2C01_037311</name>
</gene>
<reference evidence="2 3" key="1">
    <citation type="submission" date="2019-05" db="EMBL/GenBank/DDBJ databases">
        <title>Another draft genome of Portunus trituberculatus and its Hox gene families provides insights of decapod evolution.</title>
        <authorList>
            <person name="Jeong J.-H."/>
            <person name="Song I."/>
            <person name="Kim S."/>
            <person name="Choi T."/>
            <person name="Kim D."/>
            <person name="Ryu S."/>
            <person name="Kim W."/>
        </authorList>
    </citation>
    <scope>NUCLEOTIDE SEQUENCE [LARGE SCALE GENOMIC DNA]</scope>
    <source>
        <tissue evidence="2">Muscle</tissue>
    </source>
</reference>